<dbReference type="PANTHER" id="PTHR42802:SF1">
    <property type="entry name" value="L-ORNITHINE N(5)-MONOOXYGENASE"/>
    <property type="match status" value="1"/>
</dbReference>
<evidence type="ECO:0000256" key="5">
    <source>
        <dbReference type="ARBA" id="ARBA00018612"/>
    </source>
</evidence>
<accession>A0AAN6ELW7</accession>
<dbReference type="GO" id="GO:0016491">
    <property type="term" value="F:oxidoreductase activity"/>
    <property type="evidence" value="ECO:0007669"/>
    <property type="project" value="UniProtKB-KW"/>
</dbReference>
<proteinExistence type="inferred from homology"/>
<evidence type="ECO:0000313" key="14">
    <source>
        <dbReference type="Proteomes" id="UP001161757"/>
    </source>
</evidence>
<comment type="catalytic activity">
    <reaction evidence="12">
        <text>L-ornithine + NADH + O2 = N(5)-hydroxy-L-ornithine + NAD(+) + H2O</text>
        <dbReference type="Rhea" id="RHEA:41512"/>
        <dbReference type="ChEBI" id="CHEBI:15377"/>
        <dbReference type="ChEBI" id="CHEBI:15379"/>
        <dbReference type="ChEBI" id="CHEBI:46911"/>
        <dbReference type="ChEBI" id="CHEBI:57540"/>
        <dbReference type="ChEBI" id="CHEBI:57945"/>
        <dbReference type="ChEBI" id="CHEBI:78275"/>
        <dbReference type="EC" id="1.14.13.196"/>
    </reaction>
</comment>
<evidence type="ECO:0000256" key="9">
    <source>
        <dbReference type="ARBA" id="ARBA00023002"/>
    </source>
</evidence>
<evidence type="ECO:0000256" key="10">
    <source>
        <dbReference type="ARBA" id="ARBA00030351"/>
    </source>
</evidence>
<keyword evidence="7" id="KW-0274">FAD</keyword>
<name>A0AAN6ELW7_EXODE</name>
<reference evidence="13" key="1">
    <citation type="submission" date="2023-01" db="EMBL/GenBank/DDBJ databases">
        <title>Exophiala dermititidis isolated from Cystic Fibrosis Patient.</title>
        <authorList>
            <person name="Kurbessoian T."/>
            <person name="Crocker A."/>
            <person name="Murante D."/>
            <person name="Hogan D.A."/>
            <person name="Stajich J.E."/>
        </authorList>
    </citation>
    <scope>NUCLEOTIDE SEQUENCE</scope>
    <source>
        <strain evidence="13">Ex8</strain>
    </source>
</reference>
<evidence type="ECO:0000256" key="7">
    <source>
        <dbReference type="ARBA" id="ARBA00022827"/>
    </source>
</evidence>
<evidence type="ECO:0000256" key="4">
    <source>
        <dbReference type="ARBA" id="ARBA00012881"/>
    </source>
</evidence>
<dbReference type="GO" id="GO:0006879">
    <property type="term" value="P:intracellular iron ion homeostasis"/>
    <property type="evidence" value="ECO:0007669"/>
    <property type="project" value="TreeGrafter"/>
</dbReference>
<comment type="similarity">
    <text evidence="3">Belongs to the lysine N(6)-hydroxylase/L-ornithine N(5)-oxygenase family.</text>
</comment>
<evidence type="ECO:0000256" key="6">
    <source>
        <dbReference type="ARBA" id="ARBA00022630"/>
    </source>
</evidence>
<keyword evidence="8" id="KW-0521">NADP</keyword>
<dbReference type="Proteomes" id="UP001161757">
    <property type="component" value="Unassembled WGS sequence"/>
</dbReference>
<comment type="catalytic activity">
    <reaction evidence="11">
        <text>L-ornithine + NADPH + O2 = N(5)-hydroxy-L-ornithine + NADP(+) + H2O</text>
        <dbReference type="Rhea" id="RHEA:41508"/>
        <dbReference type="ChEBI" id="CHEBI:15377"/>
        <dbReference type="ChEBI" id="CHEBI:15379"/>
        <dbReference type="ChEBI" id="CHEBI:46911"/>
        <dbReference type="ChEBI" id="CHEBI:57783"/>
        <dbReference type="ChEBI" id="CHEBI:58349"/>
        <dbReference type="ChEBI" id="CHEBI:78275"/>
        <dbReference type="EC" id="1.14.13.196"/>
    </reaction>
</comment>
<dbReference type="InterPro" id="IPR036188">
    <property type="entry name" value="FAD/NAD-bd_sf"/>
</dbReference>
<keyword evidence="6" id="KW-0285">Flavoprotein</keyword>
<evidence type="ECO:0000256" key="1">
    <source>
        <dbReference type="ARBA" id="ARBA00001974"/>
    </source>
</evidence>
<keyword evidence="9" id="KW-0560">Oxidoreductase</keyword>
<dbReference type="EC" id="1.14.13.196" evidence="4"/>
<evidence type="ECO:0000256" key="3">
    <source>
        <dbReference type="ARBA" id="ARBA00007588"/>
    </source>
</evidence>
<gene>
    <name evidence="13" type="ORF">HRR80_008238</name>
</gene>
<evidence type="ECO:0000256" key="12">
    <source>
        <dbReference type="ARBA" id="ARBA00049248"/>
    </source>
</evidence>
<dbReference type="AlphaFoldDB" id="A0AAN6ELW7"/>
<evidence type="ECO:0000256" key="8">
    <source>
        <dbReference type="ARBA" id="ARBA00022857"/>
    </source>
</evidence>
<dbReference type="InterPro" id="IPR025700">
    <property type="entry name" value="Lys/Orn_oxygenase"/>
</dbReference>
<evidence type="ECO:0000256" key="11">
    <source>
        <dbReference type="ARBA" id="ARBA00047598"/>
    </source>
</evidence>
<dbReference type="EMBL" id="JAJGCB010000023">
    <property type="protein sequence ID" value="KAJ8987603.1"/>
    <property type="molecule type" value="Genomic_DNA"/>
</dbReference>
<evidence type="ECO:0000313" key="13">
    <source>
        <dbReference type="EMBL" id="KAJ8987603.1"/>
    </source>
</evidence>
<dbReference type="Gene3D" id="3.50.50.60">
    <property type="entry name" value="FAD/NAD(P)-binding domain"/>
    <property type="match status" value="1"/>
</dbReference>
<dbReference type="PANTHER" id="PTHR42802">
    <property type="entry name" value="MONOOXYGENASE"/>
    <property type="match status" value="1"/>
</dbReference>
<dbReference type="Pfam" id="PF13434">
    <property type="entry name" value="Lys_Orn_oxgnase"/>
    <property type="match status" value="1"/>
</dbReference>
<organism evidence="13 14">
    <name type="scientific">Exophiala dermatitidis</name>
    <name type="common">Black yeast-like fungus</name>
    <name type="synonym">Wangiella dermatitidis</name>
    <dbReference type="NCBI Taxonomy" id="5970"/>
    <lineage>
        <taxon>Eukaryota</taxon>
        <taxon>Fungi</taxon>
        <taxon>Dikarya</taxon>
        <taxon>Ascomycota</taxon>
        <taxon>Pezizomycotina</taxon>
        <taxon>Eurotiomycetes</taxon>
        <taxon>Chaetothyriomycetidae</taxon>
        <taxon>Chaetothyriales</taxon>
        <taxon>Herpotrichiellaceae</taxon>
        <taxon>Exophiala</taxon>
    </lineage>
</organism>
<evidence type="ECO:0000256" key="2">
    <source>
        <dbReference type="ARBA" id="ARBA00004924"/>
    </source>
</evidence>
<comment type="caution">
    <text evidence="13">The sequence shown here is derived from an EMBL/GenBank/DDBJ whole genome shotgun (WGS) entry which is preliminary data.</text>
</comment>
<comment type="pathway">
    <text evidence="2">Siderophore biosynthesis.</text>
</comment>
<sequence>MDSGMSAQDVPLDLLCIGFGATALSVAIALHEKGAIDNTIFLELQPASTWMPCSGSPSGRLRTSFLHDLVTSENPRSKFTFMNYLHATNRLVLYANSSQINPPRDMFNDYLQWCAAPFQQRVKYGQRVAAVHPVQNAQGLVECFKVVYADSATGQQDVVTAKQVISAVGLQPYVPRALATIGTLVGVAHASDCPSRISSTLRTTSGRARFAIIGDGQAAGEIFEYLHGIRGEHKVVWFTQDPVLREMDDSPFIMDNTKRPESKIGQTLPLELRRRAIGEGYSAQTSSAIDRHLLKSIYDIQYTESVKCIDTTKWKCQIRFQHRLTKAEKTASGQIQLLCQPIEYEDDQQVIDVFDLVIAATGYERTEYKKIMEPLLQLLDGRQITVNQDYQVNFRSGSFSAGCGLWLLGAIEGEDVDDHLYPILASRSRRAVESILCQRRQRSTTEAAAEQVARL</sequence>
<dbReference type="SUPFAM" id="SSF51905">
    <property type="entry name" value="FAD/NAD(P)-binding domain"/>
    <property type="match status" value="1"/>
</dbReference>
<protein>
    <recommendedName>
        <fullName evidence="5">L-ornithine N(5)-monooxygenase</fullName>
        <ecNumber evidence="4">1.14.13.196</ecNumber>
    </recommendedName>
    <alternativeName>
        <fullName evidence="10">L-ornithine N(5)-oxygenase</fullName>
    </alternativeName>
</protein>
<comment type="cofactor">
    <cofactor evidence="1">
        <name>FAD</name>
        <dbReference type="ChEBI" id="CHEBI:57692"/>
    </cofactor>
</comment>